<dbReference type="OrthoDB" id="276388at2759"/>
<dbReference type="InterPro" id="IPR036188">
    <property type="entry name" value="FAD/NAD-bd_sf"/>
</dbReference>
<evidence type="ECO:0000256" key="1">
    <source>
        <dbReference type="ARBA" id="ARBA00007992"/>
    </source>
</evidence>
<gene>
    <name evidence="7" type="ORF">PDIP_55060</name>
</gene>
<dbReference type="InterPro" id="IPR050493">
    <property type="entry name" value="FAD-dep_Monooxygenase_BioMet"/>
</dbReference>
<evidence type="ECO:0000256" key="4">
    <source>
        <dbReference type="ARBA" id="ARBA00023002"/>
    </source>
</evidence>
<name>K9FT63_PEND1</name>
<comment type="similarity">
    <text evidence="1">Belongs to the paxM FAD-dependent monooxygenase family.</text>
</comment>
<reference evidence="8" key="1">
    <citation type="journal article" date="2012" name="BMC Genomics">
        <title>Genome sequence of the necrotrophic fungus Penicillium digitatum, the main postharvest pathogen of citrus.</title>
        <authorList>
            <person name="Marcet-Houben M."/>
            <person name="Ballester A.-R."/>
            <person name="de la Fuente B."/>
            <person name="Harries E."/>
            <person name="Marcos J.F."/>
            <person name="Gonzalez-Candelas L."/>
            <person name="Gabaldon T."/>
        </authorList>
    </citation>
    <scope>NUCLEOTIDE SEQUENCE [LARGE SCALE GENOMIC DNA]</scope>
    <source>
        <strain evidence="8">Pd1 / CECT 20795</strain>
    </source>
</reference>
<protein>
    <recommendedName>
        <fullName evidence="6">FAD-binding domain-containing protein</fullName>
    </recommendedName>
</protein>
<accession>K9FT63</accession>
<dbReference type="EMBL" id="AKCU01000372">
    <property type="protein sequence ID" value="EKV11712.1"/>
    <property type="molecule type" value="Genomic_DNA"/>
</dbReference>
<evidence type="ECO:0000256" key="2">
    <source>
        <dbReference type="ARBA" id="ARBA00022630"/>
    </source>
</evidence>
<dbReference type="SUPFAM" id="SSF51905">
    <property type="entry name" value="FAD/NAD(P)-binding domain"/>
    <property type="match status" value="1"/>
</dbReference>
<dbReference type="Pfam" id="PF01494">
    <property type="entry name" value="FAD_binding_3"/>
    <property type="match status" value="1"/>
</dbReference>
<dbReference type="GO" id="GO:0004497">
    <property type="term" value="F:monooxygenase activity"/>
    <property type="evidence" value="ECO:0007669"/>
    <property type="project" value="UniProtKB-KW"/>
</dbReference>
<dbReference type="SUPFAM" id="SSF54373">
    <property type="entry name" value="FAD-linked reductases, C-terminal domain"/>
    <property type="match status" value="1"/>
</dbReference>
<proteinExistence type="inferred from homology"/>
<dbReference type="GO" id="GO:0071949">
    <property type="term" value="F:FAD binding"/>
    <property type="evidence" value="ECO:0007669"/>
    <property type="project" value="InterPro"/>
</dbReference>
<dbReference type="Gene3D" id="3.50.50.60">
    <property type="entry name" value="FAD/NAD(P)-binding domain"/>
    <property type="match status" value="2"/>
</dbReference>
<evidence type="ECO:0000256" key="5">
    <source>
        <dbReference type="ARBA" id="ARBA00023033"/>
    </source>
</evidence>
<keyword evidence="5" id="KW-0503">Monooxygenase</keyword>
<dbReference type="AlphaFoldDB" id="K9FT63"/>
<comment type="caution">
    <text evidence="7">The sequence shown here is derived from an EMBL/GenBank/DDBJ whole genome shotgun (WGS) entry which is preliminary data.</text>
</comment>
<dbReference type="InterPro" id="IPR002938">
    <property type="entry name" value="FAD-bd"/>
</dbReference>
<organism evidence="7 8">
    <name type="scientific">Penicillium digitatum (strain Pd1 / CECT 20795)</name>
    <name type="common">Green mold</name>
    <dbReference type="NCBI Taxonomy" id="1170230"/>
    <lineage>
        <taxon>Eukaryota</taxon>
        <taxon>Fungi</taxon>
        <taxon>Dikarya</taxon>
        <taxon>Ascomycota</taxon>
        <taxon>Pezizomycotina</taxon>
        <taxon>Eurotiomycetes</taxon>
        <taxon>Eurotiomycetidae</taxon>
        <taxon>Eurotiales</taxon>
        <taxon>Aspergillaceae</taxon>
        <taxon>Penicillium</taxon>
    </lineage>
</organism>
<feature type="domain" description="FAD-binding" evidence="6">
    <location>
        <begin position="78"/>
        <end position="294"/>
    </location>
</feature>
<keyword evidence="2" id="KW-0285">Flavoprotein</keyword>
<keyword evidence="4" id="KW-0560">Oxidoreductase</keyword>
<sequence>MTASKQPLDILVIGAGIAGLSTAIALGKQGHHVVEWYLVHRVELHNHLKKLALETATLHTRCRITEVIVEGTCPSVTLDDGRTFKADLLLGADGLHSQIRDSIAPGSPSPYPVGKSCFRWLLPTDQLRQNASTVDFVRDTGLFIEWASNDRRLVAYPCSDNKILNLCAFVPLEEVHADNQSDNWQTVGDNATIVKAFSKFSPGVQQIIASADKTLKVWDLYDMDALPTWTRGHAALLGDAAHPFQPYMGQGAAMAIEDAVSIATLLPYGSTSHDIPMRLEMYQTGRRPRVDLVLHYTRMNGRDENDAAGDRMSAAEMVKIMNICFSHNEIEHSANLLDGINSMPWASFKLGPSIILGHSAPPPLTKRLGRSKGWTGKTGMQFKSFLRLRDSWLDVTPGMPLRADQVTPDDERAWQRDIKKFRKKAPPRPRDTHQLRETAVVRIPAEAGDGYFQLVLCQGVRKKVLGTSPVFRVLSTSTAPSSIRGASLSTLPLEVGAMVVSLYAQTAARTTAAPAAMAIHAKAVALRPSWVTKNAAQKVYTTSGIENRVGGIINGPKGPIGRYKINPAAPEIVGSSAVSIDAGPQPPFPMTFKSRYQTDELLYRNNPDGAPKLTLIRMPDWVTEQLRGYFFGWARFDTGSSKDPPTDEWCPAILSVRALDPLQAARVNLAQLSKRVVAIRLLEDLPLHSNKIEIRVLGYLRAEIPPPTGITSKELAEAQAAAAEAALLADVYDASVVQDTLAHPAWAAEHPAMPDHQQNSSWIDRTVEGYTDIITRGQKLVEQVPLHLVGVRSVTDGLRESQVAVNGFYIVR</sequence>
<dbReference type="PANTHER" id="PTHR13789">
    <property type="entry name" value="MONOOXYGENASE"/>
    <property type="match status" value="1"/>
</dbReference>
<evidence type="ECO:0000256" key="3">
    <source>
        <dbReference type="ARBA" id="ARBA00022827"/>
    </source>
</evidence>
<evidence type="ECO:0000313" key="7">
    <source>
        <dbReference type="EMBL" id="EKV11712.1"/>
    </source>
</evidence>
<evidence type="ECO:0000313" key="8">
    <source>
        <dbReference type="Proteomes" id="UP000009886"/>
    </source>
</evidence>
<dbReference type="PANTHER" id="PTHR13789:SF317">
    <property type="entry name" value="FAD-BINDING DOMAIN-CONTAINING PROTEIN-RELATED"/>
    <property type="match status" value="1"/>
</dbReference>
<dbReference type="KEGG" id="pdp:PDIP_55060"/>
<dbReference type="VEuPathDB" id="FungiDB:PDIP_55060"/>
<keyword evidence="3" id="KW-0274">FAD</keyword>
<dbReference type="HOGENOM" id="CLU_347512_0_0_1"/>
<evidence type="ECO:0000259" key="6">
    <source>
        <dbReference type="Pfam" id="PF01494"/>
    </source>
</evidence>
<dbReference type="Proteomes" id="UP000009886">
    <property type="component" value="Unassembled WGS sequence"/>
</dbReference>